<reference evidence="2" key="1">
    <citation type="submission" date="2017-02" db="UniProtKB">
        <authorList>
            <consortium name="WormBaseParasite"/>
        </authorList>
    </citation>
    <scope>IDENTIFICATION</scope>
</reference>
<dbReference type="Proteomes" id="UP000046392">
    <property type="component" value="Unplaced"/>
</dbReference>
<evidence type="ECO:0000313" key="1">
    <source>
        <dbReference type="Proteomes" id="UP000046392"/>
    </source>
</evidence>
<protein>
    <submittedName>
        <fullName evidence="2">Uncharacterized protein</fullName>
    </submittedName>
</protein>
<dbReference type="WBParaSite" id="SPAL_0000058600.1">
    <property type="protein sequence ID" value="SPAL_0000058600.1"/>
    <property type="gene ID" value="SPAL_0000058600"/>
</dbReference>
<proteinExistence type="predicted"/>
<sequence length="386" mass="45180">MNNIIKSRFQNKNIRNAITSTIENIGKFNETNVIMFDTHDFEFPLEIINKGAQQVTIVEGSKKYHRWQVNSLDKWKLNNNAIEDKNFLNTDRNFPSIILASKCVLNANVEEIFNTTKRGKQNSETFVEQILQYNSNDYIQKYPDKAHEVKKDEKIAYSKNSVIITATNTTRSHKHFINYLMNEAGTYYSNKESSLLSPKTKLSLITFITPELYYELFLVKNNLMSPSKTIIKNSLFFNTFFNLKDIGSFKCDEIYPKMILPEYKATTLSKLEDNSIDPSLMKGILIQPKSRNELGYDQKHIDEIFIVKLHFLLSKIVNIRKRDTFEGVFKSMFTSYPGDINLSSKFWSIPLNEILKLLPKLFNEEFTQEMKEEFENFQISYKKLQK</sequence>
<evidence type="ECO:0000313" key="2">
    <source>
        <dbReference type="WBParaSite" id="SPAL_0000058600.1"/>
    </source>
</evidence>
<dbReference type="AlphaFoldDB" id="A0A0N5B3D5"/>
<name>A0A0N5B3D5_STREA</name>
<organism evidence="1 2">
    <name type="scientific">Strongyloides papillosus</name>
    <name type="common">Intestinal threadworm</name>
    <dbReference type="NCBI Taxonomy" id="174720"/>
    <lineage>
        <taxon>Eukaryota</taxon>
        <taxon>Metazoa</taxon>
        <taxon>Ecdysozoa</taxon>
        <taxon>Nematoda</taxon>
        <taxon>Chromadorea</taxon>
        <taxon>Rhabditida</taxon>
        <taxon>Tylenchina</taxon>
        <taxon>Panagrolaimomorpha</taxon>
        <taxon>Strongyloidoidea</taxon>
        <taxon>Strongyloididae</taxon>
        <taxon>Strongyloides</taxon>
    </lineage>
</organism>
<accession>A0A0N5B3D5</accession>
<keyword evidence="1" id="KW-1185">Reference proteome</keyword>